<gene>
    <name evidence="2" type="ORF">PARHAE_01491</name>
</gene>
<organism evidence="2 3">
    <name type="scientific">Paracoccus haematequi</name>
    <dbReference type="NCBI Taxonomy" id="2491866"/>
    <lineage>
        <taxon>Bacteria</taxon>
        <taxon>Pseudomonadati</taxon>
        <taxon>Pseudomonadota</taxon>
        <taxon>Alphaproteobacteria</taxon>
        <taxon>Rhodobacterales</taxon>
        <taxon>Paracoccaceae</taxon>
        <taxon>Paracoccus</taxon>
    </lineage>
</organism>
<evidence type="ECO:0000313" key="2">
    <source>
        <dbReference type="EMBL" id="VDS08308.1"/>
    </source>
</evidence>
<dbReference type="GO" id="GO:0006793">
    <property type="term" value="P:phosphorus metabolic process"/>
    <property type="evidence" value="ECO:0007669"/>
    <property type="project" value="UniProtKB-ARBA"/>
</dbReference>
<dbReference type="Proteomes" id="UP000270743">
    <property type="component" value="Unassembled WGS sequence"/>
</dbReference>
<dbReference type="GO" id="GO:0003824">
    <property type="term" value="F:catalytic activity"/>
    <property type="evidence" value="ECO:0007669"/>
    <property type="project" value="InterPro"/>
</dbReference>
<dbReference type="SUPFAM" id="SSF56024">
    <property type="entry name" value="Phospholipase D/nuclease"/>
    <property type="match status" value="1"/>
</dbReference>
<feature type="domain" description="PLD phosphodiesterase" evidence="1">
    <location>
        <begin position="17"/>
        <end position="44"/>
    </location>
</feature>
<dbReference type="EMBL" id="UZWE01000026">
    <property type="protein sequence ID" value="VDS08308.1"/>
    <property type="molecule type" value="Genomic_DNA"/>
</dbReference>
<protein>
    <recommendedName>
        <fullName evidence="1">PLD phosphodiesterase domain-containing protein</fullName>
    </recommendedName>
</protein>
<keyword evidence="3" id="KW-1185">Reference proteome</keyword>
<dbReference type="AlphaFoldDB" id="A0A3S4CIB7"/>
<accession>A0A3S4CIB7</accession>
<name>A0A3S4CIB7_9RHOB</name>
<sequence>MEIAERALVDIGVKMHALPQLHSKIVAIDGEQLCIGSYNWLSADRQGKYARHETSFFVGGQSEELRGHIAFRDCSYDLDEVSLNEASIERLLDWCGGDQEKLTKLAGLVCPFTTVEGGGAPLENPKKVKLSDHMTSLLDAVDDRASVVEAIFARTWPSGWSGSLADILEVRARALEELSEYPSAIVQEMVVEKLKEISRAVLRNRASEAEENNRQEQRFE</sequence>
<proteinExistence type="predicted"/>
<dbReference type="PROSITE" id="PS50035">
    <property type="entry name" value="PLD"/>
    <property type="match status" value="1"/>
</dbReference>
<reference evidence="2 3" key="1">
    <citation type="submission" date="2018-12" db="EMBL/GenBank/DDBJ databases">
        <authorList>
            <person name="Criscuolo A."/>
        </authorList>
    </citation>
    <scope>NUCLEOTIDE SEQUENCE [LARGE SCALE GENOMIC DNA]</scope>
    <source>
        <strain evidence="2">ACIP1116241</strain>
    </source>
</reference>
<evidence type="ECO:0000259" key="1">
    <source>
        <dbReference type="PROSITE" id="PS50035"/>
    </source>
</evidence>
<evidence type="ECO:0000313" key="3">
    <source>
        <dbReference type="Proteomes" id="UP000270743"/>
    </source>
</evidence>
<dbReference type="RefSeq" id="WP_206436888.1">
    <property type="nucleotide sequence ID" value="NZ_UZWE01000026.1"/>
</dbReference>
<dbReference type="InterPro" id="IPR001736">
    <property type="entry name" value="PLipase_D/transphosphatidylase"/>
</dbReference>